<dbReference type="Gene3D" id="3.40.390.10">
    <property type="entry name" value="Collagenase (Catalytic Domain)"/>
    <property type="match status" value="1"/>
</dbReference>
<dbReference type="PROSITE" id="PS01180">
    <property type="entry name" value="CUB"/>
    <property type="match status" value="1"/>
</dbReference>
<feature type="binding site" evidence="9">
    <location>
        <position position="74"/>
    </location>
    <ligand>
        <name>Zn(2+)</name>
        <dbReference type="ChEBI" id="CHEBI:29105"/>
        <note>catalytic</note>
    </ligand>
</feature>
<keyword evidence="4 9" id="KW-0378">Hydrolase</keyword>
<evidence type="ECO:0000256" key="2">
    <source>
        <dbReference type="ARBA" id="ARBA00022670"/>
    </source>
</evidence>
<feature type="domain" description="CUB" evidence="11">
    <location>
        <begin position="214"/>
        <end position="341"/>
    </location>
</feature>
<feature type="active site" evidence="9">
    <location>
        <position position="71"/>
    </location>
</feature>
<dbReference type="CDD" id="cd00055">
    <property type="entry name" value="EGF_Lam"/>
    <property type="match status" value="1"/>
</dbReference>
<dbReference type="GO" id="GO:0004222">
    <property type="term" value="F:metalloendopeptidase activity"/>
    <property type="evidence" value="ECO:0007669"/>
    <property type="project" value="UniProtKB-UniRule"/>
</dbReference>
<dbReference type="InterPro" id="IPR035914">
    <property type="entry name" value="Sperma_CUB_dom_sf"/>
</dbReference>
<dbReference type="EC" id="3.4.24.-" evidence="10"/>
<keyword evidence="1" id="KW-0245">EGF-like domain</keyword>
<evidence type="ECO:0000259" key="12">
    <source>
        <dbReference type="PROSITE" id="PS51864"/>
    </source>
</evidence>
<evidence type="ECO:0000256" key="1">
    <source>
        <dbReference type="ARBA" id="ARBA00022536"/>
    </source>
</evidence>
<comment type="caution">
    <text evidence="8">Lacks conserved residue(s) required for the propagation of feature annotation.</text>
</comment>
<dbReference type="SUPFAM" id="SSF55486">
    <property type="entry name" value="Metalloproteases ('zincins'), catalytic domain"/>
    <property type="match status" value="1"/>
</dbReference>
<keyword evidence="7" id="KW-1015">Disulfide bond</keyword>
<dbReference type="PROSITE" id="PS51864">
    <property type="entry name" value="ASTACIN"/>
    <property type="match status" value="1"/>
</dbReference>
<evidence type="ECO:0000259" key="11">
    <source>
        <dbReference type="PROSITE" id="PS01180"/>
    </source>
</evidence>
<keyword evidence="2 9" id="KW-0645">Protease</keyword>
<feature type="binding site" evidence="9">
    <location>
        <position position="70"/>
    </location>
    <ligand>
        <name>Zn(2+)</name>
        <dbReference type="ChEBI" id="CHEBI:29105"/>
        <note>catalytic</note>
    </ligand>
</feature>
<proteinExistence type="predicted"/>
<evidence type="ECO:0000256" key="7">
    <source>
        <dbReference type="ARBA" id="ARBA00023157"/>
    </source>
</evidence>
<comment type="cofactor">
    <cofactor evidence="9 10">
        <name>Zn(2+)</name>
        <dbReference type="ChEBI" id="CHEBI:29105"/>
    </cofactor>
    <text evidence="9 10">Binds 1 zinc ion per subunit.</text>
</comment>
<dbReference type="SMART" id="SM00042">
    <property type="entry name" value="CUB"/>
    <property type="match status" value="1"/>
</dbReference>
<protein>
    <recommendedName>
        <fullName evidence="10">Metalloendopeptidase</fullName>
        <ecNumber evidence="10">3.4.24.-</ecNumber>
    </recommendedName>
</protein>
<dbReference type="PRINTS" id="PR00480">
    <property type="entry name" value="ASTACIN"/>
</dbReference>
<sequence>MPEKAVVMQGLDHWEALTCLRFVPANATSLLPHLQFRRLAGCRSGVGIEKAGGQNVSIGANCNKMGIVVHEVGHAIGLYHEIRRPDRDTHVAVNEHNILPHELYNFHKMHWLDTTVTYDLSSVMHYHTLEWSANGRTTVATRDPMLQGVLGGWKRSSLSLGLSHRDAFLANHIYGCLEQWLGQCGLKRNPCDNEGYLGPSCTCVCPSGTTGRTCDTVKASYYEHLKSPCSQHITSPTTIASPRYPAHYDAGTWCVYRVEAPQCHAPEVTVLDMELGPQDRRHHCHTDYIEVRNESLYDGFLVCGSEVAPGTVWRASGVTLILYFRGEAGGFRGFQASVSFSPLPGCCGSHPTTSSPTTYYLHTPGYPSPVTTPFNCSYSIPVDSPMKVVVKVKSVRVEGETAALARTQDPACSLTLCQPHGRCHR</sequence>
<dbReference type="Gene3D" id="2.60.120.290">
    <property type="entry name" value="Spermadhesin, CUB domain"/>
    <property type="match status" value="1"/>
</dbReference>
<dbReference type="Proteomes" id="UP000770661">
    <property type="component" value="Unassembled WGS sequence"/>
</dbReference>
<organism evidence="13 14">
    <name type="scientific">Chionoecetes opilio</name>
    <name type="common">Atlantic snow crab</name>
    <name type="synonym">Cancer opilio</name>
    <dbReference type="NCBI Taxonomy" id="41210"/>
    <lineage>
        <taxon>Eukaryota</taxon>
        <taxon>Metazoa</taxon>
        <taxon>Ecdysozoa</taxon>
        <taxon>Arthropoda</taxon>
        <taxon>Crustacea</taxon>
        <taxon>Multicrustacea</taxon>
        <taxon>Malacostraca</taxon>
        <taxon>Eumalacostraca</taxon>
        <taxon>Eucarida</taxon>
        <taxon>Decapoda</taxon>
        <taxon>Pleocyemata</taxon>
        <taxon>Brachyura</taxon>
        <taxon>Eubrachyura</taxon>
        <taxon>Majoidea</taxon>
        <taxon>Majidae</taxon>
        <taxon>Chionoecetes</taxon>
    </lineage>
</organism>
<feature type="binding site" evidence="9">
    <location>
        <position position="80"/>
    </location>
    <ligand>
        <name>Zn(2+)</name>
        <dbReference type="ChEBI" id="CHEBI:29105"/>
        <note>catalytic</note>
    </ligand>
</feature>
<dbReference type="CDD" id="cd00041">
    <property type="entry name" value="CUB"/>
    <property type="match status" value="1"/>
</dbReference>
<dbReference type="Pfam" id="PF01400">
    <property type="entry name" value="Astacin"/>
    <property type="match status" value="1"/>
</dbReference>
<dbReference type="InterPro" id="IPR000859">
    <property type="entry name" value="CUB_dom"/>
</dbReference>
<dbReference type="InterPro" id="IPR024079">
    <property type="entry name" value="MetalloPept_cat_dom_sf"/>
</dbReference>
<keyword evidence="6 9" id="KW-0482">Metalloprotease</keyword>
<dbReference type="GO" id="GO:0008270">
    <property type="term" value="F:zinc ion binding"/>
    <property type="evidence" value="ECO:0007669"/>
    <property type="project" value="UniProtKB-UniRule"/>
</dbReference>
<keyword evidence="5 9" id="KW-0862">Zinc</keyword>
<dbReference type="PANTHER" id="PTHR10127:SF780">
    <property type="entry name" value="METALLOENDOPEPTIDASE"/>
    <property type="match status" value="1"/>
</dbReference>
<evidence type="ECO:0000256" key="4">
    <source>
        <dbReference type="ARBA" id="ARBA00022801"/>
    </source>
</evidence>
<dbReference type="InterPro" id="IPR002049">
    <property type="entry name" value="LE_dom"/>
</dbReference>
<evidence type="ECO:0000256" key="3">
    <source>
        <dbReference type="ARBA" id="ARBA00022723"/>
    </source>
</evidence>
<name>A0A8J5CJM5_CHIOP</name>
<evidence type="ECO:0000313" key="14">
    <source>
        <dbReference type="Proteomes" id="UP000770661"/>
    </source>
</evidence>
<evidence type="ECO:0000256" key="9">
    <source>
        <dbReference type="PROSITE-ProRule" id="PRU01211"/>
    </source>
</evidence>
<dbReference type="InterPro" id="IPR006026">
    <property type="entry name" value="Peptidase_Metallo"/>
</dbReference>
<evidence type="ECO:0000313" key="13">
    <source>
        <dbReference type="EMBL" id="KAG0714601.1"/>
    </source>
</evidence>
<dbReference type="SUPFAM" id="SSF49854">
    <property type="entry name" value="Spermadhesin, CUB domain"/>
    <property type="match status" value="1"/>
</dbReference>
<dbReference type="GO" id="GO:0006508">
    <property type="term" value="P:proteolysis"/>
    <property type="evidence" value="ECO:0007669"/>
    <property type="project" value="UniProtKB-KW"/>
</dbReference>
<dbReference type="SMART" id="SM00235">
    <property type="entry name" value="ZnMc"/>
    <property type="match status" value="1"/>
</dbReference>
<evidence type="ECO:0000256" key="5">
    <source>
        <dbReference type="ARBA" id="ARBA00022833"/>
    </source>
</evidence>
<dbReference type="EMBL" id="JACEEZ010020393">
    <property type="protein sequence ID" value="KAG0714601.1"/>
    <property type="molecule type" value="Genomic_DNA"/>
</dbReference>
<dbReference type="InterPro" id="IPR001506">
    <property type="entry name" value="Peptidase_M12A"/>
</dbReference>
<gene>
    <name evidence="13" type="primary">BP10_0</name>
    <name evidence="13" type="ORF">GWK47_013803</name>
</gene>
<dbReference type="PANTHER" id="PTHR10127">
    <property type="entry name" value="DISCOIDIN, CUB, EGF, LAMININ , AND ZINC METALLOPROTEASE DOMAIN CONTAINING"/>
    <property type="match status" value="1"/>
</dbReference>
<evidence type="ECO:0000256" key="10">
    <source>
        <dbReference type="RuleBase" id="RU361183"/>
    </source>
</evidence>
<dbReference type="AlphaFoldDB" id="A0A8J5CJM5"/>
<keyword evidence="14" id="KW-1185">Reference proteome</keyword>
<feature type="domain" description="Peptidase M12A" evidence="12">
    <location>
        <begin position="1"/>
        <end position="177"/>
    </location>
</feature>
<comment type="caution">
    <text evidence="13">The sequence shown here is derived from an EMBL/GenBank/DDBJ whole genome shotgun (WGS) entry which is preliminary data.</text>
</comment>
<evidence type="ECO:0000256" key="6">
    <source>
        <dbReference type="ARBA" id="ARBA00023049"/>
    </source>
</evidence>
<keyword evidence="3 9" id="KW-0479">Metal-binding</keyword>
<reference evidence="13" key="1">
    <citation type="submission" date="2020-07" db="EMBL/GenBank/DDBJ databases">
        <title>The High-quality genome of the commercially important snow crab, Chionoecetes opilio.</title>
        <authorList>
            <person name="Jeong J.-H."/>
            <person name="Ryu S."/>
        </authorList>
    </citation>
    <scope>NUCLEOTIDE SEQUENCE</scope>
    <source>
        <strain evidence="13">MADBK_172401_WGS</strain>
        <tissue evidence="13">Digestive gland</tissue>
    </source>
</reference>
<dbReference type="OrthoDB" id="291007at2759"/>
<accession>A0A8J5CJM5</accession>
<dbReference type="Pfam" id="PF00431">
    <property type="entry name" value="CUB"/>
    <property type="match status" value="1"/>
</dbReference>
<evidence type="ECO:0000256" key="8">
    <source>
        <dbReference type="PROSITE-ProRule" id="PRU00059"/>
    </source>
</evidence>